<dbReference type="EMBL" id="CQPC01000014">
    <property type="protein sequence ID" value="CNT94426.1"/>
    <property type="molecule type" value="Genomic_DNA"/>
</dbReference>
<protein>
    <submittedName>
        <fullName evidence="4">Transferase</fullName>
    </submittedName>
</protein>
<organism evidence="4 7">
    <name type="scientific">Salmonella enterica subsp. enterica serovar Bovismorbificans</name>
    <dbReference type="NCBI Taxonomy" id="58097"/>
    <lineage>
        <taxon>Bacteria</taxon>
        <taxon>Pseudomonadati</taxon>
        <taxon>Pseudomonadota</taxon>
        <taxon>Gammaproteobacteria</taxon>
        <taxon>Enterobacterales</taxon>
        <taxon>Enterobacteriaceae</taxon>
        <taxon>Salmonella</taxon>
    </lineage>
</organism>
<dbReference type="PANTHER" id="PTHR44051:SF22">
    <property type="entry name" value="DISULFIDE-BOND OXIDOREDUCTASE YGHU"/>
    <property type="match status" value="1"/>
</dbReference>
<dbReference type="EMBL" id="CQPA01000046">
    <property type="protein sequence ID" value="CNU98192.1"/>
    <property type="molecule type" value="Genomic_DNA"/>
</dbReference>
<name>A0A655E118_SALET</name>
<dbReference type="Pfam" id="PF13410">
    <property type="entry name" value="GST_C_2"/>
    <property type="match status" value="1"/>
</dbReference>
<dbReference type="PANTHER" id="PTHR44051">
    <property type="entry name" value="GLUTATHIONE S-TRANSFERASE-RELATED"/>
    <property type="match status" value="1"/>
</dbReference>
<evidence type="ECO:0000313" key="3">
    <source>
        <dbReference type="EMBL" id="CNT94426.1"/>
    </source>
</evidence>
<feature type="domain" description="GST C-terminal" evidence="2">
    <location>
        <begin position="1"/>
        <end position="85"/>
    </location>
</feature>
<gene>
    <name evidence="4" type="primary">yghU</name>
    <name evidence="4" type="ORF">ERS008198_04049</name>
    <name evidence="3" type="ORF">ERS008202_01473</name>
    <name evidence="5" type="ORF">ERS008207_04430</name>
</gene>
<proteinExistence type="predicted"/>
<accession>A0A655E118</accession>
<sequence>MEAKRLLDVLDKQLAHHPYVAGEEYTIADMAIWPWFGNVVLGNVYDAAEFLDAGSYQNVQRWAKQVAERPAVKRGRIVNRTNGPLNEQLHERHDASDFENHTEDKRQS</sequence>
<evidence type="ECO:0000256" key="1">
    <source>
        <dbReference type="SAM" id="MobiDB-lite"/>
    </source>
</evidence>
<dbReference type="InterPro" id="IPR010987">
    <property type="entry name" value="Glutathione-S-Trfase_C-like"/>
</dbReference>
<dbReference type="Proteomes" id="UP000039541">
    <property type="component" value="Unassembled WGS sequence"/>
</dbReference>
<evidence type="ECO:0000259" key="2">
    <source>
        <dbReference type="PROSITE" id="PS50405"/>
    </source>
</evidence>
<dbReference type="EMBL" id="CQPD01000066">
    <property type="protein sequence ID" value="CNV15149.1"/>
    <property type="molecule type" value="Genomic_DNA"/>
</dbReference>
<reference evidence="6 7" key="1">
    <citation type="submission" date="2015-03" db="EMBL/GenBank/DDBJ databases">
        <authorList>
            <consortium name="Pathogen Informatics"/>
        </authorList>
    </citation>
    <scope>NUCLEOTIDE SEQUENCE [LARGE SCALE GENOMIC DNA]</scope>
    <source>
        <strain evidence="3 6">3476</strain>
        <strain evidence="4 7">A1104</strain>
        <strain evidence="5 8">D4891</strain>
    </source>
</reference>
<dbReference type="Gene3D" id="1.20.1050.10">
    <property type="match status" value="1"/>
</dbReference>
<feature type="compositionally biased region" description="Basic and acidic residues" evidence="1">
    <location>
        <begin position="88"/>
        <end position="108"/>
    </location>
</feature>
<dbReference type="Proteomes" id="UP000041314">
    <property type="component" value="Unassembled WGS sequence"/>
</dbReference>
<evidence type="ECO:0000313" key="8">
    <source>
        <dbReference type="Proteomes" id="UP000042394"/>
    </source>
</evidence>
<dbReference type="GO" id="GO:0016740">
    <property type="term" value="F:transferase activity"/>
    <property type="evidence" value="ECO:0007669"/>
    <property type="project" value="UniProtKB-KW"/>
</dbReference>
<keyword evidence="4" id="KW-0808">Transferase</keyword>
<dbReference type="SUPFAM" id="SSF47616">
    <property type="entry name" value="GST C-terminal domain-like"/>
    <property type="match status" value="1"/>
</dbReference>
<dbReference type="PROSITE" id="PS50405">
    <property type="entry name" value="GST_CTER"/>
    <property type="match status" value="1"/>
</dbReference>
<dbReference type="Proteomes" id="UP000042394">
    <property type="component" value="Unassembled WGS sequence"/>
</dbReference>
<dbReference type="InterPro" id="IPR036282">
    <property type="entry name" value="Glutathione-S-Trfase_C_sf"/>
</dbReference>
<feature type="region of interest" description="Disordered" evidence="1">
    <location>
        <begin position="77"/>
        <end position="108"/>
    </location>
</feature>
<evidence type="ECO:0000313" key="7">
    <source>
        <dbReference type="Proteomes" id="UP000041314"/>
    </source>
</evidence>
<evidence type="ECO:0000313" key="5">
    <source>
        <dbReference type="EMBL" id="CNV15149.1"/>
    </source>
</evidence>
<evidence type="ECO:0000313" key="6">
    <source>
        <dbReference type="Proteomes" id="UP000039541"/>
    </source>
</evidence>
<evidence type="ECO:0000313" key="4">
    <source>
        <dbReference type="EMBL" id="CNU98192.1"/>
    </source>
</evidence>
<dbReference type="AlphaFoldDB" id="A0A655E118"/>